<keyword evidence="1" id="KW-1133">Transmembrane helix</keyword>
<keyword evidence="1" id="KW-0812">Transmembrane</keyword>
<dbReference type="RefSeq" id="WP_118894739.1">
    <property type="nucleotide sequence ID" value="NZ_CP023009.1"/>
</dbReference>
<dbReference type="EMBL" id="CP023009">
    <property type="protein sequence ID" value="AXW86453.1"/>
    <property type="molecule type" value="Genomic_DNA"/>
</dbReference>
<dbReference type="Pfam" id="PF09604">
    <property type="entry name" value="Potass_KdpF"/>
    <property type="match status" value="1"/>
</dbReference>
<gene>
    <name evidence="2" type="ORF">CKQ53_05275</name>
</gene>
<dbReference type="AlphaFoldDB" id="A0AAD0SJX9"/>
<dbReference type="KEGG" id="lbq:CKQ53_05275"/>
<accession>A0AAD0SJX9</accession>
<dbReference type="GO" id="GO:0005886">
    <property type="term" value="C:plasma membrane"/>
    <property type="evidence" value="ECO:0007669"/>
    <property type="project" value="InterPro"/>
</dbReference>
<keyword evidence="1" id="KW-0472">Membrane</keyword>
<evidence type="ECO:0000313" key="2">
    <source>
        <dbReference type="EMBL" id="AXW86453.1"/>
    </source>
</evidence>
<evidence type="ECO:0000256" key="1">
    <source>
        <dbReference type="SAM" id="Phobius"/>
    </source>
</evidence>
<keyword evidence="3" id="KW-1185">Reference proteome</keyword>
<evidence type="ECO:0000313" key="3">
    <source>
        <dbReference type="Proteomes" id="UP000263881"/>
    </source>
</evidence>
<name>A0AAD0SJX9_9GAMM</name>
<sequence>MSAGIIAGIVLVFLLLGYLFYALFNAEAL</sequence>
<dbReference type="Proteomes" id="UP000263881">
    <property type="component" value="Chromosome"/>
</dbReference>
<dbReference type="InterPro" id="IPR011726">
    <property type="entry name" value="KdpF"/>
</dbReference>
<organism evidence="2 3">
    <name type="scientific">Lonsdalea britannica</name>
    <dbReference type="NCBI Taxonomy" id="1082704"/>
    <lineage>
        <taxon>Bacteria</taxon>
        <taxon>Pseudomonadati</taxon>
        <taxon>Pseudomonadota</taxon>
        <taxon>Gammaproteobacteria</taxon>
        <taxon>Enterobacterales</taxon>
        <taxon>Pectobacteriaceae</taxon>
        <taxon>Lonsdalea</taxon>
    </lineage>
</organism>
<dbReference type="NCBIfam" id="TIGR02115">
    <property type="entry name" value="potass_kdpF"/>
    <property type="match status" value="1"/>
</dbReference>
<protein>
    <submittedName>
        <fullName evidence="2">K(+)-transporting ATPase subunit F</fullName>
    </submittedName>
</protein>
<feature type="transmembrane region" description="Helical" evidence="1">
    <location>
        <begin position="6"/>
        <end position="24"/>
    </location>
</feature>
<dbReference type="NCBIfam" id="NF011332">
    <property type="entry name" value="PRK14748.1"/>
    <property type="match status" value="1"/>
</dbReference>
<reference evidence="2 3" key="1">
    <citation type="submission" date="2017-08" db="EMBL/GenBank/DDBJ databases">
        <title>Comparative genomics of bacteria isolated from necrotic lesions of AOD affected trees.</title>
        <authorList>
            <person name="Doonan J."/>
            <person name="Denman S."/>
            <person name="McDonald J.E."/>
        </authorList>
    </citation>
    <scope>NUCLEOTIDE SEQUENCE [LARGE SCALE GENOMIC DNA]</scope>
    <source>
        <strain evidence="2 3">477</strain>
    </source>
</reference>
<proteinExistence type="predicted"/>
<dbReference type="GO" id="GO:0008556">
    <property type="term" value="F:P-type potassium transmembrane transporter activity"/>
    <property type="evidence" value="ECO:0007669"/>
    <property type="project" value="InterPro"/>
</dbReference>